<keyword evidence="3" id="KW-1185">Reference proteome</keyword>
<evidence type="ECO:0000313" key="3">
    <source>
        <dbReference type="Proteomes" id="UP001161325"/>
    </source>
</evidence>
<dbReference type="NCBIfam" id="TIGR02595">
    <property type="entry name" value="PEP_CTERM"/>
    <property type="match status" value="1"/>
</dbReference>
<accession>A0AA37V0E9</accession>
<evidence type="ECO:0000259" key="1">
    <source>
        <dbReference type="Pfam" id="PF07589"/>
    </source>
</evidence>
<evidence type="ECO:0000313" key="2">
    <source>
        <dbReference type="EMBL" id="GLC24340.1"/>
    </source>
</evidence>
<feature type="domain" description="Ice-binding protein C-terminal" evidence="1">
    <location>
        <begin position="143"/>
        <end position="167"/>
    </location>
</feature>
<comment type="caution">
    <text evidence="2">The sequence shown here is derived from an EMBL/GenBank/DDBJ whole genome shotgun (WGS) entry which is preliminary data.</text>
</comment>
<proteinExistence type="predicted"/>
<dbReference type="AlphaFoldDB" id="A0AA37V0E9"/>
<dbReference type="Proteomes" id="UP001161325">
    <property type="component" value="Unassembled WGS sequence"/>
</dbReference>
<dbReference type="Pfam" id="PF07589">
    <property type="entry name" value="PEP-CTERM"/>
    <property type="match status" value="1"/>
</dbReference>
<protein>
    <recommendedName>
        <fullName evidence="1">Ice-binding protein C-terminal domain-containing protein</fullName>
    </recommendedName>
</protein>
<reference evidence="2" key="1">
    <citation type="submission" date="2022-08" db="EMBL/GenBank/DDBJ databases">
        <title>Draft genome sequencing of Roseisolibacter agri AW1220.</title>
        <authorList>
            <person name="Tobiishi Y."/>
            <person name="Tonouchi A."/>
        </authorList>
    </citation>
    <scope>NUCLEOTIDE SEQUENCE</scope>
    <source>
        <strain evidence="2">AW1220</strain>
    </source>
</reference>
<sequence length="169" mass="17026">MTNESADAPASNANSVFTRIYLGNVARDYVLQANGFSVIGSNVGSWSYTNEGNGFNLLLEDTFGANAAGNNGLTVGRTVTFEFAFTQAITAADFSAVQLAIHDQGAVAGCGQSSKSVFDGGTGAFVGASVSCAPGGGGVGSVVPEPSTYLLMGSGLLGLAGIARRRRTA</sequence>
<dbReference type="EMBL" id="BRXS01000001">
    <property type="protein sequence ID" value="GLC24340.1"/>
    <property type="molecule type" value="Genomic_DNA"/>
</dbReference>
<name>A0AA37V0E9_9BACT</name>
<dbReference type="InterPro" id="IPR013424">
    <property type="entry name" value="Ice-binding_C"/>
</dbReference>
<gene>
    <name evidence="2" type="ORF">rosag_08530</name>
</gene>
<organism evidence="2 3">
    <name type="scientific">Roseisolibacter agri</name>
    <dbReference type="NCBI Taxonomy" id="2014610"/>
    <lineage>
        <taxon>Bacteria</taxon>
        <taxon>Pseudomonadati</taxon>
        <taxon>Gemmatimonadota</taxon>
        <taxon>Gemmatimonadia</taxon>
        <taxon>Gemmatimonadales</taxon>
        <taxon>Gemmatimonadaceae</taxon>
        <taxon>Roseisolibacter</taxon>
    </lineage>
</organism>